<evidence type="ECO:0000313" key="1">
    <source>
        <dbReference type="EMBL" id="RLC37091.1"/>
    </source>
</evidence>
<comment type="caution">
    <text evidence="1">The sequence shown here is derived from an EMBL/GenBank/DDBJ whole genome shotgun (WGS) entry which is preliminary data.</text>
</comment>
<gene>
    <name evidence="1" type="ORF">DRH29_03005</name>
</gene>
<organism evidence="1 2">
    <name type="scientific">candidate division Kazan bacterium</name>
    <dbReference type="NCBI Taxonomy" id="2202143"/>
    <lineage>
        <taxon>Bacteria</taxon>
        <taxon>Bacteria division Kazan-3B-28</taxon>
    </lineage>
</organism>
<dbReference type="Proteomes" id="UP000281261">
    <property type="component" value="Unassembled WGS sequence"/>
</dbReference>
<proteinExistence type="predicted"/>
<reference evidence="1 2" key="1">
    <citation type="submission" date="2018-06" db="EMBL/GenBank/DDBJ databases">
        <title>Extensive metabolic versatility and redundancy in microbially diverse, dynamic hydrothermal sediments.</title>
        <authorList>
            <person name="Dombrowski N."/>
            <person name="Teske A."/>
            <person name="Baker B.J."/>
        </authorList>
    </citation>
    <scope>NUCLEOTIDE SEQUENCE [LARGE SCALE GENOMIC DNA]</scope>
    <source>
        <strain evidence="1">B79_G16</strain>
    </source>
</reference>
<dbReference type="AlphaFoldDB" id="A0A420ZCG1"/>
<accession>A0A420ZCG1</accession>
<name>A0A420ZCG1_UNCK3</name>
<evidence type="ECO:0000313" key="2">
    <source>
        <dbReference type="Proteomes" id="UP000281261"/>
    </source>
</evidence>
<dbReference type="EMBL" id="QMNG01000012">
    <property type="protein sequence ID" value="RLC37091.1"/>
    <property type="molecule type" value="Genomic_DNA"/>
</dbReference>
<protein>
    <submittedName>
        <fullName evidence="1">Uncharacterized protein</fullName>
    </submittedName>
</protein>
<sequence>MTRHRFLSSDFKYADGSNDTSKSDLFMALFLDPGQEWNGDDPPTQSQVENFLNALLTDGRAGILLFENPIGNKTVRIFGNLDVTGDISGGGTGEANTASNVGVGGVGLFYNKDGVDLQFKNINARSSKVTIINDNDNREVDIDIDESQISHLNISDIGVNTHAQIDTHISDNTIHFTEGSISHLNIQDIGTNTHAQIDSHISDSSIHFTEASIDHGSISGLGDDDHTQYLLANGTRALSADWNAGSHKITAQQLESTVTTGMAPLVVASTTAVTNLNADLLDGKHASDFTLDYVFDQGKVVDGANSEANAVQIGEATDKIKIWHDGTYGYLKFDGVRFYIQCATAGTYTYLDSHVVANWNFNCHGQPVFDGCNETYPLKVGGGSDYIGMYHDGSHGYIYTNTGNIRIKDDALE</sequence>
<feature type="non-terminal residue" evidence="1">
    <location>
        <position position="413"/>
    </location>
</feature>